<sequence length="86" mass="9085">MYHNTAQARAKGVEISKRAVGQGHELDGRAGMAGACSVLGFAQDHYIGGSTVQRGAWWECDRDKVNRGLGKRGVDGHGHAIGTHSA</sequence>
<comment type="caution">
    <text evidence="1">The sequence shown here is derived from an EMBL/GenBank/DDBJ whole genome shotgun (WGS) entry which is preliminary data.</text>
</comment>
<keyword evidence="2" id="KW-1185">Reference proteome</keyword>
<gene>
    <name evidence="1" type="ORF">O1611_g6706</name>
</gene>
<dbReference type="Proteomes" id="UP001153332">
    <property type="component" value="Unassembled WGS sequence"/>
</dbReference>
<protein>
    <submittedName>
        <fullName evidence="1">Uncharacterized protein</fullName>
    </submittedName>
</protein>
<reference evidence="1" key="1">
    <citation type="submission" date="2022-12" db="EMBL/GenBank/DDBJ databases">
        <title>Genome Sequence of Lasiodiplodia mahajangana.</title>
        <authorList>
            <person name="Buettner E."/>
        </authorList>
    </citation>
    <scope>NUCLEOTIDE SEQUENCE</scope>
    <source>
        <strain evidence="1">VT137</strain>
    </source>
</reference>
<accession>A0ACC2JHR7</accession>
<dbReference type="EMBL" id="JAPUUL010001632">
    <property type="protein sequence ID" value="KAJ8126932.1"/>
    <property type="molecule type" value="Genomic_DNA"/>
</dbReference>
<proteinExistence type="predicted"/>
<organism evidence="1 2">
    <name type="scientific">Lasiodiplodia mahajangana</name>
    <dbReference type="NCBI Taxonomy" id="1108764"/>
    <lineage>
        <taxon>Eukaryota</taxon>
        <taxon>Fungi</taxon>
        <taxon>Dikarya</taxon>
        <taxon>Ascomycota</taxon>
        <taxon>Pezizomycotina</taxon>
        <taxon>Dothideomycetes</taxon>
        <taxon>Dothideomycetes incertae sedis</taxon>
        <taxon>Botryosphaeriales</taxon>
        <taxon>Botryosphaeriaceae</taxon>
        <taxon>Lasiodiplodia</taxon>
    </lineage>
</organism>
<name>A0ACC2JHR7_9PEZI</name>
<evidence type="ECO:0000313" key="2">
    <source>
        <dbReference type="Proteomes" id="UP001153332"/>
    </source>
</evidence>
<evidence type="ECO:0000313" key="1">
    <source>
        <dbReference type="EMBL" id="KAJ8126932.1"/>
    </source>
</evidence>